<evidence type="ECO:0000256" key="3">
    <source>
        <dbReference type="ARBA" id="ARBA00022723"/>
    </source>
</evidence>
<evidence type="ECO:0000313" key="6">
    <source>
        <dbReference type="Proteomes" id="UP000053176"/>
    </source>
</evidence>
<dbReference type="InterPro" id="IPR013785">
    <property type="entry name" value="Aldolase_TIM"/>
</dbReference>
<sequence>MPAGGKVIITCAVTGAAHTPTMSPYLPITPEQIAEEAIGAAKAGAAIVHFHARIPEDGRPTPDPDVYAPAIYRVRRESNVIINITTSGGPKATVEDRVAAALRFKPELASLNMGSLSPYGRQRILDKFELWQHPWEQELFMGAPSRVYPNTEEIITRTIKEVGAGGTRFECECYDVGHLYNVAYFAEMGLLTPPFIIQTVFGFSGGIGLDADNITHMRNVADRLFGADYRWSVLAPGKHQFRLCTMGATMGSNVRVGLEDNLYLEKGKLARSNAEQVARMRDILTLLSFDIATPDEARQMLALNGQARDNG</sequence>
<evidence type="ECO:0000256" key="4">
    <source>
        <dbReference type="ARBA" id="ARBA00022833"/>
    </source>
</evidence>
<comment type="cofactor">
    <cofactor evidence="1">
        <name>Zn(2+)</name>
        <dbReference type="ChEBI" id="CHEBI:29105"/>
    </cofactor>
</comment>
<dbReference type="InterPro" id="IPR008567">
    <property type="entry name" value="BKACE"/>
</dbReference>
<organism evidence="5 6">
    <name type="scientific">Rhizobium loti</name>
    <name type="common">Mesorhizobium loti</name>
    <dbReference type="NCBI Taxonomy" id="381"/>
    <lineage>
        <taxon>Bacteria</taxon>
        <taxon>Pseudomonadati</taxon>
        <taxon>Pseudomonadota</taxon>
        <taxon>Alphaproteobacteria</taxon>
        <taxon>Hyphomicrobiales</taxon>
        <taxon>Phyllobacteriaceae</taxon>
        <taxon>Mesorhizobium</taxon>
    </lineage>
</organism>
<protein>
    <submittedName>
        <fullName evidence="5">3-keto-5-aminohexanoate cleavage protein</fullName>
    </submittedName>
</protein>
<evidence type="ECO:0000256" key="2">
    <source>
        <dbReference type="ARBA" id="ARBA00022679"/>
    </source>
</evidence>
<proteinExistence type="predicted"/>
<dbReference type="Pfam" id="PF05853">
    <property type="entry name" value="BKACE"/>
    <property type="match status" value="1"/>
</dbReference>
<dbReference type="Proteomes" id="UP000053176">
    <property type="component" value="Unassembled WGS sequence"/>
</dbReference>
<reference evidence="5 6" key="1">
    <citation type="submission" date="2015-12" db="EMBL/GenBank/DDBJ databases">
        <title>Draft genome sequence of Mesorhizobium sp. UFLA 01-765, a multitolerant efficient symbiont and plant-growth promoting strain isolated from Zn-mining soil using Leucaena leucocephala as a trap plant.</title>
        <authorList>
            <person name="Rangel W.M."/>
            <person name="Thijs S."/>
            <person name="Longatti S.M."/>
            <person name="Moreira F.M."/>
            <person name="Weyens N."/>
            <person name="Vangronsveld J."/>
            <person name="Van Hamme J.D."/>
            <person name="Bottos E.M."/>
            <person name="Rineau F."/>
        </authorList>
    </citation>
    <scope>NUCLEOTIDE SEQUENCE [LARGE SCALE GENOMIC DNA]</scope>
    <source>
        <strain evidence="5 6">UFLA 01-765</strain>
    </source>
</reference>
<dbReference type="EMBL" id="LPWA01000173">
    <property type="protein sequence ID" value="KUM23345.1"/>
    <property type="molecule type" value="Genomic_DNA"/>
</dbReference>
<dbReference type="OrthoDB" id="9805277at2"/>
<dbReference type="Gene3D" id="3.20.20.70">
    <property type="entry name" value="Aldolase class I"/>
    <property type="match status" value="1"/>
</dbReference>
<dbReference type="PANTHER" id="PTHR37418:SF2">
    <property type="entry name" value="3-KETO-5-AMINOHEXANOATE CLEAVAGE ENZYME"/>
    <property type="match status" value="1"/>
</dbReference>
<evidence type="ECO:0000313" key="5">
    <source>
        <dbReference type="EMBL" id="KUM23345.1"/>
    </source>
</evidence>
<name>A0A117N1B9_RHILI</name>
<accession>A0A117N1B9</accession>
<keyword evidence="2" id="KW-0808">Transferase</keyword>
<dbReference type="AlphaFoldDB" id="A0A117N1B9"/>
<gene>
    <name evidence="5" type="ORF">AU467_33995</name>
</gene>
<dbReference type="PANTHER" id="PTHR37418">
    <property type="entry name" value="3-KETO-5-AMINOHEXANOATE CLEAVAGE ENZYME-RELATED"/>
    <property type="match status" value="1"/>
</dbReference>
<keyword evidence="3" id="KW-0479">Metal-binding</keyword>
<dbReference type="GO" id="GO:0043720">
    <property type="term" value="F:3-keto-5-aminohexanoate cleavage activity"/>
    <property type="evidence" value="ECO:0007669"/>
    <property type="project" value="InterPro"/>
</dbReference>
<comment type="caution">
    <text evidence="5">The sequence shown here is derived from an EMBL/GenBank/DDBJ whole genome shotgun (WGS) entry which is preliminary data.</text>
</comment>
<evidence type="ECO:0000256" key="1">
    <source>
        <dbReference type="ARBA" id="ARBA00001947"/>
    </source>
</evidence>
<dbReference type="GO" id="GO:0046872">
    <property type="term" value="F:metal ion binding"/>
    <property type="evidence" value="ECO:0007669"/>
    <property type="project" value="UniProtKB-KW"/>
</dbReference>
<keyword evidence="4" id="KW-0862">Zinc</keyword>